<keyword evidence="1" id="KW-0812">Transmembrane</keyword>
<evidence type="ECO:0000256" key="1">
    <source>
        <dbReference type="SAM" id="Phobius"/>
    </source>
</evidence>
<name>A0A7S4SIX4_9STRA</name>
<organism evidence="2">
    <name type="scientific">Ditylum brightwellii</name>
    <dbReference type="NCBI Taxonomy" id="49249"/>
    <lineage>
        <taxon>Eukaryota</taxon>
        <taxon>Sar</taxon>
        <taxon>Stramenopiles</taxon>
        <taxon>Ochrophyta</taxon>
        <taxon>Bacillariophyta</taxon>
        <taxon>Mediophyceae</taxon>
        <taxon>Lithodesmiophycidae</taxon>
        <taxon>Lithodesmiales</taxon>
        <taxon>Lithodesmiaceae</taxon>
        <taxon>Ditylum</taxon>
    </lineage>
</organism>
<accession>A0A7S4SIX4</accession>
<evidence type="ECO:0000313" key="2">
    <source>
        <dbReference type="EMBL" id="CAE4645473.1"/>
    </source>
</evidence>
<protein>
    <submittedName>
        <fullName evidence="2">Uncharacterized protein</fullName>
    </submittedName>
</protein>
<dbReference type="AlphaFoldDB" id="A0A7S4SIX4"/>
<keyword evidence="1" id="KW-1133">Transmembrane helix</keyword>
<feature type="transmembrane region" description="Helical" evidence="1">
    <location>
        <begin position="68"/>
        <end position="88"/>
    </location>
</feature>
<keyword evidence="1" id="KW-0472">Membrane</keyword>
<sequence length="139" mass="15618">MELFDVSEKAFANEEVRVCVPCCVCTCMRLCISLRLRTLVAFFSMCESMPDFGNLHTFANLLRPTEHFFSFIISISFFSLFLLLCLVGGERKICEDLKCAAPTEGIKTTALHTLVKTPRELSTILEQIGTTPFPNLAQQ</sequence>
<reference evidence="2" key="1">
    <citation type="submission" date="2021-01" db="EMBL/GenBank/DDBJ databases">
        <authorList>
            <person name="Corre E."/>
            <person name="Pelletier E."/>
            <person name="Niang G."/>
            <person name="Scheremetjew M."/>
            <person name="Finn R."/>
            <person name="Kale V."/>
            <person name="Holt S."/>
            <person name="Cochrane G."/>
            <person name="Meng A."/>
            <person name="Brown T."/>
            <person name="Cohen L."/>
        </authorList>
    </citation>
    <scope>NUCLEOTIDE SEQUENCE</scope>
    <source>
        <strain evidence="2">GSO104</strain>
    </source>
</reference>
<proteinExistence type="predicted"/>
<gene>
    <name evidence="2" type="ORF">DBRI00130_LOCUS35129</name>
</gene>
<dbReference type="EMBL" id="HBNS01045403">
    <property type="protein sequence ID" value="CAE4645473.1"/>
    <property type="molecule type" value="Transcribed_RNA"/>
</dbReference>